<comment type="caution">
    <text evidence="2">The sequence shown here is derived from an EMBL/GenBank/DDBJ whole genome shotgun (WGS) entry which is preliminary data.</text>
</comment>
<protein>
    <submittedName>
        <fullName evidence="2">Uncharacterized protein</fullName>
    </submittedName>
</protein>
<evidence type="ECO:0000256" key="1">
    <source>
        <dbReference type="SAM" id="MobiDB-lite"/>
    </source>
</evidence>
<reference evidence="2" key="1">
    <citation type="journal article" date="2014" name="Front. Microbiol.">
        <title>High frequency of phylogenetically diverse reductive dehalogenase-homologous genes in deep subseafloor sedimentary metagenomes.</title>
        <authorList>
            <person name="Kawai M."/>
            <person name="Futagami T."/>
            <person name="Toyoda A."/>
            <person name="Takaki Y."/>
            <person name="Nishi S."/>
            <person name="Hori S."/>
            <person name="Arai W."/>
            <person name="Tsubouchi T."/>
            <person name="Morono Y."/>
            <person name="Uchiyama I."/>
            <person name="Ito T."/>
            <person name="Fujiyama A."/>
            <person name="Inagaki F."/>
            <person name="Takami H."/>
        </authorList>
    </citation>
    <scope>NUCLEOTIDE SEQUENCE</scope>
    <source>
        <strain evidence="2">Expedition CK06-06</strain>
    </source>
</reference>
<organism evidence="2">
    <name type="scientific">marine sediment metagenome</name>
    <dbReference type="NCBI Taxonomy" id="412755"/>
    <lineage>
        <taxon>unclassified sequences</taxon>
        <taxon>metagenomes</taxon>
        <taxon>ecological metagenomes</taxon>
    </lineage>
</organism>
<feature type="non-terminal residue" evidence="2">
    <location>
        <position position="1"/>
    </location>
</feature>
<gene>
    <name evidence="2" type="ORF">S12H4_63690</name>
</gene>
<proteinExistence type="predicted"/>
<dbReference type="AlphaFoldDB" id="X1UT87"/>
<name>X1UT87_9ZZZZ</name>
<feature type="compositionally biased region" description="Polar residues" evidence="1">
    <location>
        <begin position="8"/>
        <end position="17"/>
    </location>
</feature>
<sequence>AVGGGKTSAKQYSNFQQAPRFPVSGKGEFRP</sequence>
<dbReference type="EMBL" id="BARW01043554">
    <property type="protein sequence ID" value="GAJ20684.1"/>
    <property type="molecule type" value="Genomic_DNA"/>
</dbReference>
<feature type="region of interest" description="Disordered" evidence="1">
    <location>
        <begin position="1"/>
        <end position="31"/>
    </location>
</feature>
<evidence type="ECO:0000313" key="2">
    <source>
        <dbReference type="EMBL" id="GAJ20684.1"/>
    </source>
</evidence>
<accession>X1UT87</accession>
<feature type="non-terminal residue" evidence="2">
    <location>
        <position position="31"/>
    </location>
</feature>